<name>F8NSC5_SERL9</name>
<dbReference type="Proteomes" id="UP000008064">
    <property type="component" value="Unassembled WGS sequence"/>
</dbReference>
<feature type="compositionally biased region" description="Polar residues" evidence="1">
    <location>
        <begin position="38"/>
        <end position="55"/>
    </location>
</feature>
<reference evidence="2" key="1">
    <citation type="submission" date="2011-04" db="EMBL/GenBank/DDBJ databases">
        <title>Evolution of plant cell wall degrading machinery underlies the functional diversity of forest fungi.</title>
        <authorList>
            <consortium name="US DOE Joint Genome Institute (JGI-PGF)"/>
            <person name="Eastwood D.C."/>
            <person name="Floudas D."/>
            <person name="Binder M."/>
            <person name="Majcherczyk A."/>
            <person name="Schneider P."/>
            <person name="Aerts A."/>
            <person name="Asiegbu F.O."/>
            <person name="Baker S.E."/>
            <person name="Barry K."/>
            <person name="Bendiksby M."/>
            <person name="Blumentritt M."/>
            <person name="Coutinho P.M."/>
            <person name="Cullen D."/>
            <person name="Cullen D."/>
            <person name="Gathman A."/>
            <person name="Goodell B."/>
            <person name="Henrissat B."/>
            <person name="Ihrmark K."/>
            <person name="Kauserud H."/>
            <person name="Kohler A."/>
            <person name="LaButti K."/>
            <person name="Lapidus A."/>
            <person name="Lavin J.L."/>
            <person name="Lee Y.-H."/>
            <person name="Lindquist E."/>
            <person name="Lilly W."/>
            <person name="Lucas S."/>
            <person name="Morin E."/>
            <person name="Murat C."/>
            <person name="Oguiza J.A."/>
            <person name="Park J."/>
            <person name="Pisabarro A.G."/>
            <person name="Riley R."/>
            <person name="Rosling A."/>
            <person name="Salamov A."/>
            <person name="Schmidt O."/>
            <person name="Schmutz J."/>
            <person name="Skrede I."/>
            <person name="Stenlid J."/>
            <person name="Wiebenga A."/>
            <person name="Xie X."/>
            <person name="Kues U."/>
            <person name="Hibbett D.S."/>
            <person name="Hoffmeister D."/>
            <person name="Hogberg N."/>
            <person name="Martin F."/>
            <person name="Grigoriev I.V."/>
            <person name="Watkinson S.C."/>
        </authorList>
    </citation>
    <scope>NUCLEOTIDE SEQUENCE</scope>
    <source>
        <strain evidence="2">S7.9</strain>
    </source>
</reference>
<evidence type="ECO:0000313" key="2">
    <source>
        <dbReference type="EMBL" id="EGO26434.1"/>
    </source>
</evidence>
<dbReference type="HOGENOM" id="CLU_2623506_0_0_1"/>
<evidence type="ECO:0000256" key="1">
    <source>
        <dbReference type="SAM" id="MobiDB-lite"/>
    </source>
</evidence>
<dbReference type="RefSeq" id="XP_007316607.1">
    <property type="nucleotide sequence ID" value="XM_007316545.1"/>
</dbReference>
<dbReference type="GeneID" id="18818571"/>
<sequence>MVIGVSVEEATVDSTHPHHHDRRSTAFASPETAKSRPRASTLTIPVSNSPNSNWMSKAKEFTQRIRRKSNIGLPTEQP</sequence>
<gene>
    <name evidence="2" type="ORF">SERLADRAFT_463502</name>
</gene>
<accession>F8NSC5</accession>
<proteinExistence type="predicted"/>
<dbReference type="KEGG" id="sla:SERLADRAFT_463502"/>
<feature type="region of interest" description="Disordered" evidence="1">
    <location>
        <begin position="1"/>
        <end position="56"/>
    </location>
</feature>
<protein>
    <submittedName>
        <fullName evidence="2">Uncharacterized protein</fullName>
    </submittedName>
</protein>
<dbReference type="AlphaFoldDB" id="F8NSC5"/>
<dbReference type="EMBL" id="GL945432">
    <property type="protein sequence ID" value="EGO26434.1"/>
    <property type="molecule type" value="Genomic_DNA"/>
</dbReference>
<dbReference type="OrthoDB" id="3191896at2759"/>
<organism>
    <name type="scientific">Serpula lacrymans var. lacrymans (strain S7.9)</name>
    <name type="common">Dry rot fungus</name>
    <dbReference type="NCBI Taxonomy" id="578457"/>
    <lineage>
        <taxon>Eukaryota</taxon>
        <taxon>Fungi</taxon>
        <taxon>Dikarya</taxon>
        <taxon>Basidiomycota</taxon>
        <taxon>Agaricomycotina</taxon>
        <taxon>Agaricomycetes</taxon>
        <taxon>Agaricomycetidae</taxon>
        <taxon>Boletales</taxon>
        <taxon>Coniophorineae</taxon>
        <taxon>Serpulaceae</taxon>
        <taxon>Serpula</taxon>
    </lineage>
</organism>